<name>A0ABQ1WFC2_9BACT</name>
<proteinExistence type="predicted"/>
<gene>
    <name evidence="1" type="ORF">GCM10011378_02360</name>
</gene>
<evidence type="ECO:0000313" key="1">
    <source>
        <dbReference type="EMBL" id="GGG29226.1"/>
    </source>
</evidence>
<keyword evidence="2" id="KW-1185">Reference proteome</keyword>
<dbReference type="Proteomes" id="UP000601361">
    <property type="component" value="Unassembled WGS sequence"/>
</dbReference>
<evidence type="ECO:0000313" key="2">
    <source>
        <dbReference type="Proteomes" id="UP000601361"/>
    </source>
</evidence>
<sequence>MIDEIRIWVCLLNDPEAVERLARAPAYVGSTGEENERGSIRAQHRGIRWDYYNATKRLVGRGSLHSFAHGNNLGRFTADQVLTACNKLAAAVDLPPERLSICGLEAGINIPLAKSPRRFLESLTSHKKAPFTAMNPPPKATRPLLYNAHHADYRIKAYDKGEYSRLQGQPLSKDGPPHLLRYEVKYLRARPLQTLTKLPGLTLADLPKPEVLQALAADVRKHWNLSHRRQHMNYDGLSLSDAQLLHLATDTAFWETMRSTQTRRTYERNYSRAKQLLQERKQPHPYDEVLARELAQVLGPLPVDGQK</sequence>
<accession>A0ABQ1WFC2</accession>
<reference evidence="2" key="1">
    <citation type="journal article" date="2019" name="Int. J. Syst. Evol. Microbiol.">
        <title>The Global Catalogue of Microorganisms (GCM) 10K type strain sequencing project: providing services to taxonomists for standard genome sequencing and annotation.</title>
        <authorList>
            <consortium name="The Broad Institute Genomics Platform"/>
            <consortium name="The Broad Institute Genome Sequencing Center for Infectious Disease"/>
            <person name="Wu L."/>
            <person name="Ma J."/>
        </authorList>
    </citation>
    <scope>NUCLEOTIDE SEQUENCE [LARGE SCALE GENOMIC DNA]</scope>
    <source>
        <strain evidence="2">CGMCC 1.12990</strain>
    </source>
</reference>
<organism evidence="1 2">
    <name type="scientific">Hymenobacter glacieicola</name>
    <dbReference type="NCBI Taxonomy" id="1562124"/>
    <lineage>
        <taxon>Bacteria</taxon>
        <taxon>Pseudomonadati</taxon>
        <taxon>Bacteroidota</taxon>
        <taxon>Cytophagia</taxon>
        <taxon>Cytophagales</taxon>
        <taxon>Hymenobacteraceae</taxon>
        <taxon>Hymenobacter</taxon>
    </lineage>
</organism>
<dbReference type="RefSeq" id="WP_188555992.1">
    <property type="nucleotide sequence ID" value="NZ_BMGS01000001.1"/>
</dbReference>
<comment type="caution">
    <text evidence="1">The sequence shown here is derived from an EMBL/GenBank/DDBJ whole genome shotgun (WGS) entry which is preliminary data.</text>
</comment>
<protein>
    <submittedName>
        <fullName evidence="1">Uncharacterized protein</fullName>
    </submittedName>
</protein>
<dbReference type="EMBL" id="BMGS01000001">
    <property type="protein sequence ID" value="GGG29226.1"/>
    <property type="molecule type" value="Genomic_DNA"/>
</dbReference>